<dbReference type="SUPFAM" id="SSF47113">
    <property type="entry name" value="Histone-fold"/>
    <property type="match status" value="1"/>
</dbReference>
<dbReference type="CDD" id="cd22923">
    <property type="entry name" value="HFD_Aq328-like_rpt2"/>
    <property type="match status" value="1"/>
</dbReference>
<reference evidence="2 4" key="2">
    <citation type="submission" date="2015-07" db="EMBL/GenBank/DDBJ databases">
        <title>Whole genome sequence of Ardenticatena maritima DSM 23922.</title>
        <authorList>
            <person name="Hemp J."/>
            <person name="Ward L.M."/>
            <person name="Pace L.A."/>
            <person name="Fischer W.W."/>
        </authorList>
    </citation>
    <scope>NUCLEOTIDE SEQUENCE [LARGE SCALE GENOMIC DNA]</scope>
    <source>
        <strain evidence="2 4">110S</strain>
    </source>
</reference>
<dbReference type="RefSeq" id="WP_054493999.1">
    <property type="nucleotide sequence ID" value="NZ_BBZA01000242.1"/>
</dbReference>
<evidence type="ECO:0000313" key="3">
    <source>
        <dbReference type="Proteomes" id="UP000037784"/>
    </source>
</evidence>
<dbReference type="STRING" id="872965.SE16_10000"/>
<reference evidence="1 3" key="1">
    <citation type="journal article" date="2015" name="Genome Announc.">
        <title>Draft Genome Sequence of a Heterotrophic Facultative Anaerobic Thermophilic Bacterium, Ardenticatena maritima Strain 110ST.</title>
        <authorList>
            <person name="Kawaichi S."/>
            <person name="Yoshida T."/>
            <person name="Sako Y."/>
            <person name="Nakamura R."/>
        </authorList>
    </citation>
    <scope>NUCLEOTIDE SEQUENCE [LARGE SCALE GENOMIC DNA]</scope>
    <source>
        <strain evidence="1 3">110S</strain>
    </source>
</reference>
<dbReference type="Pfam" id="PF09123">
    <property type="entry name" value="DUF1931"/>
    <property type="match status" value="1"/>
</dbReference>
<evidence type="ECO:0000313" key="4">
    <source>
        <dbReference type="Proteomes" id="UP000050502"/>
    </source>
</evidence>
<keyword evidence="3" id="KW-1185">Reference proteome</keyword>
<dbReference type="Proteomes" id="UP000037784">
    <property type="component" value="Unassembled WGS sequence"/>
</dbReference>
<organism evidence="1 3">
    <name type="scientific">Ardenticatena maritima</name>
    <dbReference type="NCBI Taxonomy" id="872965"/>
    <lineage>
        <taxon>Bacteria</taxon>
        <taxon>Bacillati</taxon>
        <taxon>Chloroflexota</taxon>
        <taxon>Ardenticatenia</taxon>
        <taxon>Ardenticatenales</taxon>
        <taxon>Ardenticatenaceae</taxon>
        <taxon>Ardenticatena</taxon>
    </lineage>
</organism>
<protein>
    <recommendedName>
        <fullName evidence="5">DUF1931 family protein</fullName>
    </recommendedName>
</protein>
<accession>A0A0M8K922</accession>
<evidence type="ECO:0000313" key="1">
    <source>
        <dbReference type="EMBL" id="GAP64293.1"/>
    </source>
</evidence>
<reference evidence="3" key="3">
    <citation type="submission" date="2015-08" db="EMBL/GenBank/DDBJ databases">
        <title>Draft Genome Sequence of a Heterotrophic Facultative Anaerobic Bacterium Ardenticatena maritima Strain 110S.</title>
        <authorList>
            <person name="Kawaichi S."/>
            <person name="Yoshida T."/>
            <person name="Sako Y."/>
            <person name="Nakamura R."/>
        </authorList>
    </citation>
    <scope>NUCLEOTIDE SEQUENCE [LARGE SCALE GENOMIC DNA]</scope>
    <source>
        <strain evidence="3">110S</strain>
    </source>
</reference>
<dbReference type="Gene3D" id="1.10.20.10">
    <property type="entry name" value="Histone, subunit A"/>
    <property type="match status" value="1"/>
</dbReference>
<dbReference type="InterPro" id="IPR009072">
    <property type="entry name" value="Histone-fold"/>
</dbReference>
<dbReference type="OrthoDB" id="14134at2"/>
<sequence length="150" mass="17026">MSAVIGAKRLEELLRRVAGLNVDKNDIKRLTDLVGRKLNDLLVVGVRNASYNGRDIVMEPDLPITKGLQESLRQFRELEEEIELQPILDHLATYPPLERELSEDVVNMLPDLVGTLILVAARLMKTIDPDIVNPDTEMWERVEQAMDLTL</sequence>
<dbReference type="InParanoid" id="A0A0M8K922"/>
<evidence type="ECO:0008006" key="5">
    <source>
        <dbReference type="Google" id="ProtNLM"/>
    </source>
</evidence>
<dbReference type="EMBL" id="LGKN01000005">
    <property type="protein sequence ID" value="KPL87866.1"/>
    <property type="molecule type" value="Genomic_DNA"/>
</dbReference>
<proteinExistence type="predicted"/>
<dbReference type="GO" id="GO:0046982">
    <property type="term" value="F:protein heterodimerization activity"/>
    <property type="evidence" value="ECO:0007669"/>
    <property type="project" value="InterPro"/>
</dbReference>
<dbReference type="Proteomes" id="UP000050502">
    <property type="component" value="Unassembled WGS sequence"/>
</dbReference>
<dbReference type="AlphaFoldDB" id="A0A0M8K922"/>
<dbReference type="EMBL" id="BBZA01000242">
    <property type="protein sequence ID" value="GAP64293.1"/>
    <property type="molecule type" value="Genomic_DNA"/>
</dbReference>
<dbReference type="CDD" id="cd22922">
    <property type="entry name" value="HFD_Aq328-like_rpt1"/>
    <property type="match status" value="1"/>
</dbReference>
<dbReference type="InterPro" id="IPR015207">
    <property type="entry name" value="DUF1931"/>
</dbReference>
<comment type="caution">
    <text evidence="1">The sequence shown here is derived from an EMBL/GenBank/DDBJ whole genome shotgun (WGS) entry which is preliminary data.</text>
</comment>
<evidence type="ECO:0000313" key="2">
    <source>
        <dbReference type="EMBL" id="KPL87866.1"/>
    </source>
</evidence>
<gene>
    <name evidence="1" type="ORF">ARMA_2716</name>
    <name evidence="2" type="ORF">SE16_10000</name>
</gene>
<dbReference type="PATRIC" id="fig|872965.6.peg.2047"/>
<name>A0A0M8K922_9CHLR</name>